<keyword evidence="3" id="KW-0378">Hydrolase</keyword>
<dbReference type="AlphaFoldDB" id="A0A8X7QUM5"/>
<feature type="compositionally biased region" description="Basic and acidic residues" evidence="4">
    <location>
        <begin position="59"/>
        <end position="74"/>
    </location>
</feature>
<proteinExistence type="inferred from homology"/>
<keyword evidence="2" id="KW-0645">Protease</keyword>
<feature type="region of interest" description="Disordered" evidence="4">
    <location>
        <begin position="51"/>
        <end position="82"/>
    </location>
</feature>
<feature type="compositionally biased region" description="Polar residues" evidence="4">
    <location>
        <begin position="185"/>
        <end position="204"/>
    </location>
</feature>
<comment type="similarity">
    <text evidence="1">Belongs to the peptidase C48 family.</text>
</comment>
<dbReference type="OrthoDB" id="1033049at2759"/>
<dbReference type="InterPro" id="IPR038765">
    <property type="entry name" value="Papain-like_cys_pep_sf"/>
</dbReference>
<organism evidence="6 7">
    <name type="scientific">Brassica carinata</name>
    <name type="common">Ethiopian mustard</name>
    <name type="synonym">Abyssinian cabbage</name>
    <dbReference type="NCBI Taxonomy" id="52824"/>
    <lineage>
        <taxon>Eukaryota</taxon>
        <taxon>Viridiplantae</taxon>
        <taxon>Streptophyta</taxon>
        <taxon>Embryophyta</taxon>
        <taxon>Tracheophyta</taxon>
        <taxon>Spermatophyta</taxon>
        <taxon>Magnoliopsida</taxon>
        <taxon>eudicotyledons</taxon>
        <taxon>Gunneridae</taxon>
        <taxon>Pentapetalae</taxon>
        <taxon>rosids</taxon>
        <taxon>malvids</taxon>
        <taxon>Brassicales</taxon>
        <taxon>Brassicaceae</taxon>
        <taxon>Brassiceae</taxon>
        <taxon>Brassica</taxon>
    </lineage>
</organism>
<dbReference type="Pfam" id="PF02902">
    <property type="entry name" value="Peptidase_C48"/>
    <property type="match status" value="1"/>
</dbReference>
<dbReference type="PROSITE" id="PS50600">
    <property type="entry name" value="ULP_PROTEASE"/>
    <property type="match status" value="1"/>
</dbReference>
<dbReference type="InterPro" id="IPR003653">
    <property type="entry name" value="Peptidase_C48_C"/>
</dbReference>
<evidence type="ECO:0000259" key="5">
    <source>
        <dbReference type="PROSITE" id="PS50600"/>
    </source>
</evidence>
<dbReference type="EMBL" id="JAAMPC010000012">
    <property type="protein sequence ID" value="KAG2277069.1"/>
    <property type="molecule type" value="Genomic_DNA"/>
</dbReference>
<sequence>MESHIDGVVLLATDFVQKDEKKDERVDRILDMINSKHDCSNHVWGVKEATNSEFEESGEEKGEDQTVDTERGENSHVAGNVDGTADEKNVLCHLAASSKGNIDTDMKNFLEDLVQAFFTTFGEKFCQQFSDRLGKIETEVTQLRTASERTEQFETVVTDRLGKIEAEVTQLRTTIVVTKLVGKSDQASGPSMTKINSGPSTSKKGTAPSKKKAVKNQVLKTADSCVNLPRAKVTQASASDLRMGTQKFLESCMKNLPLDTFVKGLNPSQAKVEDSLDWLELSKSLKKPTDSLELLKSLKKPAVRLDDRDIELDGEDFPDRCLVFVHPTDFKKMQDWQDTRTVIQIGPSMLDGDLAGRIMSASSWLKNYEIDAIMYVFRERTTLKRWNVDRVAFMTCVFSDLIAKDYQNFCKGIKKYTMDPLLLQYGKGELPSHGRTRMLWNVDVDRMYVPVWVNCNHWIALCISFVTRNIQVFDCGGKKKIKEVEAFAQFIPRIVKAVQSLTIQKHLHITPYNVSYVPMSGLNRLQCHCGVYTIKHIECHVLGLDISMVSDENIWGARIKIMWDLWEAANDLELIERMSKYEPIKCSKPTEYVEIDDL</sequence>
<name>A0A8X7QUM5_BRACI</name>
<feature type="region of interest" description="Disordered" evidence="4">
    <location>
        <begin position="184"/>
        <end position="215"/>
    </location>
</feature>
<comment type="caution">
    <text evidence="6">The sequence shown here is derived from an EMBL/GenBank/DDBJ whole genome shotgun (WGS) entry which is preliminary data.</text>
</comment>
<dbReference type="GO" id="GO:0008234">
    <property type="term" value="F:cysteine-type peptidase activity"/>
    <property type="evidence" value="ECO:0007669"/>
    <property type="project" value="InterPro"/>
</dbReference>
<evidence type="ECO:0000256" key="4">
    <source>
        <dbReference type="SAM" id="MobiDB-lite"/>
    </source>
</evidence>
<evidence type="ECO:0000256" key="3">
    <source>
        <dbReference type="ARBA" id="ARBA00022801"/>
    </source>
</evidence>
<reference evidence="6 7" key="1">
    <citation type="submission" date="2020-02" db="EMBL/GenBank/DDBJ databases">
        <authorList>
            <person name="Ma Q."/>
            <person name="Huang Y."/>
            <person name="Song X."/>
            <person name="Pei D."/>
        </authorList>
    </citation>
    <scope>NUCLEOTIDE SEQUENCE [LARGE SCALE GENOMIC DNA]</scope>
    <source>
        <strain evidence="6">Sxm20200214</strain>
        <tissue evidence="6">Leaf</tissue>
    </source>
</reference>
<accession>A0A8X7QUM5</accession>
<dbReference type="Proteomes" id="UP000886595">
    <property type="component" value="Unassembled WGS sequence"/>
</dbReference>
<gene>
    <name evidence="6" type="ORF">Bca52824_059624</name>
</gene>
<evidence type="ECO:0000256" key="1">
    <source>
        <dbReference type="ARBA" id="ARBA00005234"/>
    </source>
</evidence>
<feature type="domain" description="Ubiquitin-like protease family profile" evidence="5">
    <location>
        <begin position="323"/>
        <end position="540"/>
    </location>
</feature>
<dbReference type="GO" id="GO:0006508">
    <property type="term" value="P:proteolysis"/>
    <property type="evidence" value="ECO:0007669"/>
    <property type="project" value="UniProtKB-KW"/>
</dbReference>
<evidence type="ECO:0000313" key="7">
    <source>
        <dbReference type="Proteomes" id="UP000886595"/>
    </source>
</evidence>
<protein>
    <recommendedName>
        <fullName evidence="5">Ubiquitin-like protease family profile domain-containing protein</fullName>
    </recommendedName>
</protein>
<evidence type="ECO:0000256" key="2">
    <source>
        <dbReference type="ARBA" id="ARBA00022670"/>
    </source>
</evidence>
<keyword evidence="7" id="KW-1185">Reference proteome</keyword>
<dbReference type="Gene3D" id="3.40.395.10">
    <property type="entry name" value="Adenoviral Proteinase, Chain A"/>
    <property type="match status" value="1"/>
</dbReference>
<dbReference type="SUPFAM" id="SSF54001">
    <property type="entry name" value="Cysteine proteinases"/>
    <property type="match status" value="1"/>
</dbReference>
<evidence type="ECO:0000313" key="6">
    <source>
        <dbReference type="EMBL" id="KAG2277069.1"/>
    </source>
</evidence>